<evidence type="ECO:0000313" key="2">
    <source>
        <dbReference type="Proteomes" id="UP001446871"/>
    </source>
</evidence>
<keyword evidence="2" id="KW-1185">Reference proteome</keyword>
<sequence length="89" mass="9446">MLSTNQTDSAIEYAPKYRNAKVLTIDGMGHTSGIARNVCGFGKVRACYQSNALPGNDSFCPLEPGPFGVQLDGILKHSLEQAGFASPVD</sequence>
<protein>
    <submittedName>
        <fullName evidence="1">TAP-like protein-domain-containing protein</fullName>
    </submittedName>
</protein>
<dbReference type="EMBL" id="JAQQWM010000009">
    <property type="protein sequence ID" value="KAK8046627.1"/>
    <property type="molecule type" value="Genomic_DNA"/>
</dbReference>
<accession>A0ABR1TJR1</accession>
<evidence type="ECO:0000313" key="1">
    <source>
        <dbReference type="EMBL" id="KAK8046627.1"/>
    </source>
</evidence>
<gene>
    <name evidence="1" type="ORF">PG996_014691</name>
</gene>
<name>A0ABR1TJR1_9PEZI</name>
<comment type="caution">
    <text evidence="1">The sequence shown here is derived from an EMBL/GenBank/DDBJ whole genome shotgun (WGS) entry which is preliminary data.</text>
</comment>
<reference evidence="1 2" key="1">
    <citation type="submission" date="2023-01" db="EMBL/GenBank/DDBJ databases">
        <title>Analysis of 21 Apiospora genomes using comparative genomics revels a genus with tremendous synthesis potential of carbohydrate active enzymes and secondary metabolites.</title>
        <authorList>
            <person name="Sorensen T."/>
        </authorList>
    </citation>
    <scope>NUCLEOTIDE SEQUENCE [LARGE SCALE GENOMIC DNA]</scope>
    <source>
        <strain evidence="1 2">CBS 83171</strain>
    </source>
</reference>
<dbReference type="Proteomes" id="UP001446871">
    <property type="component" value="Unassembled WGS sequence"/>
</dbReference>
<proteinExistence type="predicted"/>
<organism evidence="1 2">
    <name type="scientific">Apiospora saccharicola</name>
    <dbReference type="NCBI Taxonomy" id="335842"/>
    <lineage>
        <taxon>Eukaryota</taxon>
        <taxon>Fungi</taxon>
        <taxon>Dikarya</taxon>
        <taxon>Ascomycota</taxon>
        <taxon>Pezizomycotina</taxon>
        <taxon>Sordariomycetes</taxon>
        <taxon>Xylariomycetidae</taxon>
        <taxon>Amphisphaeriales</taxon>
        <taxon>Apiosporaceae</taxon>
        <taxon>Apiospora</taxon>
    </lineage>
</organism>